<protein>
    <recommendedName>
        <fullName evidence="1">Protein kinase domain-containing protein</fullName>
    </recommendedName>
</protein>
<dbReference type="Pfam" id="PF00069">
    <property type="entry name" value="Pkinase"/>
    <property type="match status" value="1"/>
</dbReference>
<accession>A0A8T0G2U7</accession>
<dbReference type="Proteomes" id="UP000822688">
    <property type="component" value="Chromosome 12"/>
</dbReference>
<sequence length="664" mass="75097">MRRKESLASTALDTVVKSTPEDFQPSNSLFPDLENTMTEYFDLTDFQIYEDARTEYFDTEACFTISENTVTQHVEPSAGLRIKITDVIDHVEPAKEQAMIEHFELAQGSRGSLSEAELDCHGRVIELRRCAHPTDSPLVADYSQFDLSKFIRLSSESFPDLEGPQLKLLSDLCLTAHRSEEFFLSVAKNQWVRTSVTSDRPPDVFFSATSADEECSKLISSVTIHSNVLPCDPFWTKLRAMRDWASQRVHFPFSILKEAVLEGNSLMKQLVEWREKREECDIGKHGLKRSLDGKLLQKNLRLLWEIRADVKPVKLIAEGSDGTLWLVTWRGGIFARKDRRMISNNSIDPKIAVDTELNVVEKLFHPNIVYTFGVSNAGNTNSLFMEYMQSDLSHFILDRVRITDGDEPPFSHQDSIDVLLQFAQAMAYMHREDVVHGDLKSLNILISEILISENEKHFLVKVADFGSARSMISSDSGSAGFKPGPATTKYAAPEVLKMREDKDFVISIPKALDVYSFGIVAFEVLTGEELYCDVNSQTKLKRGIIDGTLRPSLRQKCQRENFLNDERMISLVESCWHGDPSMRPSFLKIVEALHSIGVKILNPTSRSDHHPRQEKFLGATPGVLEVPTPVKESHRQSRVPLQVHSTCAEARSKSVFSFSSVFQR</sequence>
<dbReference type="InterPro" id="IPR051681">
    <property type="entry name" value="Ser/Thr_Kinases-Pseudokinases"/>
</dbReference>
<dbReference type="PANTHER" id="PTHR44329:SF260">
    <property type="entry name" value="PROTEIN KINASE DOMAIN-CONTAINING PROTEIN"/>
    <property type="match status" value="1"/>
</dbReference>
<dbReference type="Gene3D" id="1.10.510.10">
    <property type="entry name" value="Transferase(Phosphotransferase) domain 1"/>
    <property type="match status" value="1"/>
</dbReference>
<feature type="domain" description="Protein kinase" evidence="1">
    <location>
        <begin position="310"/>
        <end position="597"/>
    </location>
</feature>
<dbReference type="PANTHER" id="PTHR44329">
    <property type="entry name" value="SERINE/THREONINE-PROTEIN KINASE TNNI3K-RELATED"/>
    <property type="match status" value="1"/>
</dbReference>
<dbReference type="PROSITE" id="PS50011">
    <property type="entry name" value="PROTEIN_KINASE_DOM"/>
    <property type="match status" value="1"/>
</dbReference>
<dbReference type="SMART" id="SM00220">
    <property type="entry name" value="S_TKc"/>
    <property type="match status" value="1"/>
</dbReference>
<dbReference type="PROSITE" id="PS00108">
    <property type="entry name" value="PROTEIN_KINASE_ST"/>
    <property type="match status" value="1"/>
</dbReference>
<dbReference type="GO" id="GO:0005524">
    <property type="term" value="F:ATP binding"/>
    <property type="evidence" value="ECO:0007669"/>
    <property type="project" value="InterPro"/>
</dbReference>
<reference evidence="2" key="1">
    <citation type="submission" date="2020-06" db="EMBL/GenBank/DDBJ databases">
        <title>WGS assembly of Ceratodon purpureus strain R40.</title>
        <authorList>
            <person name="Carey S.B."/>
            <person name="Jenkins J."/>
            <person name="Shu S."/>
            <person name="Lovell J.T."/>
            <person name="Sreedasyam A."/>
            <person name="Maumus F."/>
            <person name="Tiley G.P."/>
            <person name="Fernandez-Pozo N."/>
            <person name="Barry K."/>
            <person name="Chen C."/>
            <person name="Wang M."/>
            <person name="Lipzen A."/>
            <person name="Daum C."/>
            <person name="Saski C.A."/>
            <person name="Payton A.C."/>
            <person name="Mcbreen J.C."/>
            <person name="Conrad R.E."/>
            <person name="Kollar L.M."/>
            <person name="Olsson S."/>
            <person name="Huttunen S."/>
            <person name="Landis J.B."/>
            <person name="Wickett N.J."/>
            <person name="Johnson M.G."/>
            <person name="Rensing S.A."/>
            <person name="Grimwood J."/>
            <person name="Schmutz J."/>
            <person name="Mcdaniel S.F."/>
        </authorList>
    </citation>
    <scope>NUCLEOTIDE SEQUENCE</scope>
    <source>
        <strain evidence="2">R40</strain>
    </source>
</reference>
<evidence type="ECO:0000313" key="3">
    <source>
        <dbReference type="Proteomes" id="UP000822688"/>
    </source>
</evidence>
<name>A0A8T0G2U7_CERPU</name>
<dbReference type="EMBL" id="CM026433">
    <property type="protein sequence ID" value="KAG0553553.1"/>
    <property type="molecule type" value="Genomic_DNA"/>
</dbReference>
<dbReference type="GO" id="GO:0004674">
    <property type="term" value="F:protein serine/threonine kinase activity"/>
    <property type="evidence" value="ECO:0007669"/>
    <property type="project" value="TreeGrafter"/>
</dbReference>
<dbReference type="InterPro" id="IPR011009">
    <property type="entry name" value="Kinase-like_dom_sf"/>
</dbReference>
<dbReference type="SUPFAM" id="SSF56112">
    <property type="entry name" value="Protein kinase-like (PK-like)"/>
    <property type="match status" value="1"/>
</dbReference>
<organism evidence="2 3">
    <name type="scientific">Ceratodon purpureus</name>
    <name type="common">Fire moss</name>
    <name type="synonym">Dicranum purpureum</name>
    <dbReference type="NCBI Taxonomy" id="3225"/>
    <lineage>
        <taxon>Eukaryota</taxon>
        <taxon>Viridiplantae</taxon>
        <taxon>Streptophyta</taxon>
        <taxon>Embryophyta</taxon>
        <taxon>Bryophyta</taxon>
        <taxon>Bryophytina</taxon>
        <taxon>Bryopsida</taxon>
        <taxon>Dicranidae</taxon>
        <taxon>Pseudoditrichales</taxon>
        <taxon>Ditrichaceae</taxon>
        <taxon>Ceratodon</taxon>
    </lineage>
</organism>
<evidence type="ECO:0000259" key="1">
    <source>
        <dbReference type="PROSITE" id="PS50011"/>
    </source>
</evidence>
<gene>
    <name evidence="2" type="ORF">KC19_12G020000</name>
</gene>
<dbReference type="AlphaFoldDB" id="A0A8T0G2U7"/>
<comment type="caution">
    <text evidence="2">The sequence shown here is derived from an EMBL/GenBank/DDBJ whole genome shotgun (WGS) entry which is preliminary data.</text>
</comment>
<keyword evidence="3" id="KW-1185">Reference proteome</keyword>
<evidence type="ECO:0000313" key="2">
    <source>
        <dbReference type="EMBL" id="KAG0553553.1"/>
    </source>
</evidence>
<dbReference type="InterPro" id="IPR000719">
    <property type="entry name" value="Prot_kinase_dom"/>
</dbReference>
<proteinExistence type="predicted"/>
<dbReference type="InterPro" id="IPR008271">
    <property type="entry name" value="Ser/Thr_kinase_AS"/>
</dbReference>